<protein>
    <submittedName>
        <fullName evidence="6">Regulatory helix-turn-helix protein, lysR family</fullName>
    </submittedName>
</protein>
<dbReference type="GO" id="GO:0003700">
    <property type="term" value="F:DNA-binding transcription factor activity"/>
    <property type="evidence" value="ECO:0007669"/>
    <property type="project" value="InterPro"/>
</dbReference>
<evidence type="ECO:0000256" key="3">
    <source>
        <dbReference type="ARBA" id="ARBA00023125"/>
    </source>
</evidence>
<proteinExistence type="inferred from homology"/>
<dbReference type="GO" id="GO:0005829">
    <property type="term" value="C:cytosol"/>
    <property type="evidence" value="ECO:0007669"/>
    <property type="project" value="TreeGrafter"/>
</dbReference>
<keyword evidence="3" id="KW-0238">DNA-binding</keyword>
<feature type="domain" description="HTH lysR-type" evidence="5">
    <location>
        <begin position="9"/>
        <end position="60"/>
    </location>
</feature>
<organism evidence="6 7">
    <name type="scientific">Tropicimonas sediminicola</name>
    <dbReference type="NCBI Taxonomy" id="1031541"/>
    <lineage>
        <taxon>Bacteria</taxon>
        <taxon>Pseudomonadati</taxon>
        <taxon>Pseudomonadota</taxon>
        <taxon>Alphaproteobacteria</taxon>
        <taxon>Rhodobacterales</taxon>
        <taxon>Roseobacteraceae</taxon>
        <taxon>Tropicimonas</taxon>
    </lineage>
</organism>
<gene>
    <name evidence="6" type="ORF">SAMN05421757_101821</name>
</gene>
<dbReference type="Gene3D" id="3.40.190.10">
    <property type="entry name" value="Periplasmic binding protein-like II"/>
    <property type="match status" value="1"/>
</dbReference>
<dbReference type="PROSITE" id="PS50931">
    <property type="entry name" value="HTH_LYSR"/>
    <property type="match status" value="1"/>
</dbReference>
<dbReference type="Pfam" id="PF00126">
    <property type="entry name" value="HTH_1"/>
    <property type="match status" value="1"/>
</dbReference>
<accession>A0A239DGC7</accession>
<dbReference type="InterPro" id="IPR005119">
    <property type="entry name" value="LysR_subst-bd"/>
</dbReference>
<dbReference type="Pfam" id="PF03466">
    <property type="entry name" value="LysR_substrate"/>
    <property type="match status" value="1"/>
</dbReference>
<reference evidence="6 7" key="1">
    <citation type="submission" date="2017-06" db="EMBL/GenBank/DDBJ databases">
        <authorList>
            <person name="Kim H.J."/>
            <person name="Triplett B.A."/>
        </authorList>
    </citation>
    <scope>NUCLEOTIDE SEQUENCE [LARGE SCALE GENOMIC DNA]</scope>
    <source>
        <strain evidence="6 7">DSM 29339</strain>
    </source>
</reference>
<dbReference type="Gene3D" id="1.10.10.10">
    <property type="entry name" value="Winged helix-like DNA-binding domain superfamily/Winged helix DNA-binding domain"/>
    <property type="match status" value="1"/>
</dbReference>
<dbReference type="InterPro" id="IPR036388">
    <property type="entry name" value="WH-like_DNA-bd_sf"/>
</dbReference>
<dbReference type="SUPFAM" id="SSF46785">
    <property type="entry name" value="Winged helix' DNA-binding domain"/>
    <property type="match status" value="1"/>
</dbReference>
<dbReference type="AlphaFoldDB" id="A0A239DGC7"/>
<evidence type="ECO:0000256" key="1">
    <source>
        <dbReference type="ARBA" id="ARBA00009437"/>
    </source>
</evidence>
<dbReference type="SUPFAM" id="SSF53850">
    <property type="entry name" value="Periplasmic binding protein-like II"/>
    <property type="match status" value="1"/>
</dbReference>
<evidence type="ECO:0000256" key="2">
    <source>
        <dbReference type="ARBA" id="ARBA00023015"/>
    </source>
</evidence>
<keyword evidence="7" id="KW-1185">Reference proteome</keyword>
<dbReference type="InterPro" id="IPR000847">
    <property type="entry name" value="LysR_HTH_N"/>
</dbReference>
<evidence type="ECO:0000313" key="7">
    <source>
        <dbReference type="Proteomes" id="UP000198426"/>
    </source>
</evidence>
<dbReference type="EMBL" id="FZOY01000001">
    <property type="protein sequence ID" value="SNS31566.1"/>
    <property type="molecule type" value="Genomic_DNA"/>
</dbReference>
<evidence type="ECO:0000259" key="5">
    <source>
        <dbReference type="PROSITE" id="PS50931"/>
    </source>
</evidence>
<sequence length="205" mass="22498">MFRPPRDYVYLDAVASAGSIRKAAARLHVASTSLNRKILEIEGELGMPLFERLPRGVRLTAAGEVILTAIRRNIGDVETANAQIRQLRGLVRGNVSIAVAHSVANDFIQGAITSFQEHHPGVHFKMIVGATSDLVRSLMRDETDLLLAHDPAPNKELEEIASVAQPLFAMMRPDHPLAQRTKLRLTDCQPYLLARGRNPSVGGHC</sequence>
<dbReference type="GO" id="GO:0003677">
    <property type="term" value="F:DNA binding"/>
    <property type="evidence" value="ECO:0007669"/>
    <property type="project" value="UniProtKB-KW"/>
</dbReference>
<evidence type="ECO:0000313" key="6">
    <source>
        <dbReference type="EMBL" id="SNS31566.1"/>
    </source>
</evidence>
<dbReference type="InterPro" id="IPR050950">
    <property type="entry name" value="HTH-type_LysR_regulators"/>
</dbReference>
<keyword evidence="4" id="KW-0804">Transcription</keyword>
<keyword evidence="2" id="KW-0805">Transcription regulation</keyword>
<dbReference type="RefSeq" id="WP_217898257.1">
    <property type="nucleotide sequence ID" value="NZ_FZOY01000001.1"/>
</dbReference>
<dbReference type="InterPro" id="IPR036390">
    <property type="entry name" value="WH_DNA-bd_sf"/>
</dbReference>
<name>A0A239DGC7_9RHOB</name>
<dbReference type="Proteomes" id="UP000198426">
    <property type="component" value="Unassembled WGS sequence"/>
</dbReference>
<dbReference type="PANTHER" id="PTHR30419">
    <property type="entry name" value="HTH-TYPE TRANSCRIPTIONAL REGULATOR YBHD"/>
    <property type="match status" value="1"/>
</dbReference>
<evidence type="ECO:0000256" key="4">
    <source>
        <dbReference type="ARBA" id="ARBA00023163"/>
    </source>
</evidence>
<comment type="similarity">
    <text evidence="1">Belongs to the LysR transcriptional regulatory family.</text>
</comment>